<keyword evidence="2 4" id="KW-0808">Transferase</keyword>
<comment type="similarity">
    <text evidence="1 4">Belongs to the thiolase-like superfamily. Thiolase family.</text>
</comment>
<reference evidence="5 6" key="1">
    <citation type="submission" date="2018-01" db="EMBL/GenBank/DDBJ databases">
        <title>Complete genome sequence of Bacteriovorax stolpii DSM12778.</title>
        <authorList>
            <person name="Tang B."/>
            <person name="Chang J."/>
        </authorList>
    </citation>
    <scope>NUCLEOTIDE SEQUENCE [LARGE SCALE GENOMIC DNA]</scope>
    <source>
        <strain evidence="5 6">DSM 12778</strain>
    </source>
</reference>
<dbReference type="Proteomes" id="UP000235584">
    <property type="component" value="Chromosome"/>
</dbReference>
<evidence type="ECO:0000256" key="4">
    <source>
        <dbReference type="RuleBase" id="RU003557"/>
    </source>
</evidence>
<dbReference type="Pfam" id="PF02803">
    <property type="entry name" value="Thiolase_C"/>
    <property type="match status" value="1"/>
</dbReference>
<accession>A0A2K9NS67</accession>
<dbReference type="PIRSF" id="PIRSF000429">
    <property type="entry name" value="Ac-CoA_Ac_transf"/>
    <property type="match status" value="1"/>
</dbReference>
<dbReference type="InterPro" id="IPR020616">
    <property type="entry name" value="Thiolase_N"/>
</dbReference>
<dbReference type="InterPro" id="IPR020613">
    <property type="entry name" value="Thiolase_CS"/>
</dbReference>
<dbReference type="PROSITE" id="PS00099">
    <property type="entry name" value="THIOLASE_3"/>
    <property type="match status" value="1"/>
</dbReference>
<keyword evidence="6" id="KW-1185">Reference proteome</keyword>
<dbReference type="SUPFAM" id="SSF53901">
    <property type="entry name" value="Thiolase-like"/>
    <property type="match status" value="2"/>
</dbReference>
<evidence type="ECO:0000313" key="5">
    <source>
        <dbReference type="EMBL" id="AUN98363.1"/>
    </source>
</evidence>
<evidence type="ECO:0000256" key="3">
    <source>
        <dbReference type="ARBA" id="ARBA00023315"/>
    </source>
</evidence>
<dbReference type="EMBL" id="CP025704">
    <property type="protein sequence ID" value="AUN98363.1"/>
    <property type="molecule type" value="Genomic_DNA"/>
</dbReference>
<gene>
    <name evidence="5" type="ORF">C0V70_09650</name>
</gene>
<dbReference type="Gene3D" id="3.40.47.10">
    <property type="match status" value="1"/>
</dbReference>
<dbReference type="RefSeq" id="WP_102243654.1">
    <property type="nucleotide sequence ID" value="NZ_CP025704.1"/>
</dbReference>
<dbReference type="CDD" id="cd00751">
    <property type="entry name" value="thiolase"/>
    <property type="match status" value="1"/>
</dbReference>
<dbReference type="PROSITE" id="PS00737">
    <property type="entry name" value="THIOLASE_2"/>
    <property type="match status" value="1"/>
</dbReference>
<keyword evidence="3 4" id="KW-0012">Acyltransferase</keyword>
<dbReference type="InterPro" id="IPR002155">
    <property type="entry name" value="Thiolase"/>
</dbReference>
<dbReference type="Pfam" id="PF00108">
    <property type="entry name" value="Thiolase_N"/>
    <property type="match status" value="1"/>
</dbReference>
<evidence type="ECO:0000313" key="6">
    <source>
        <dbReference type="Proteomes" id="UP000235584"/>
    </source>
</evidence>
<dbReference type="KEGG" id="bsto:C0V70_09650"/>
<evidence type="ECO:0000256" key="1">
    <source>
        <dbReference type="ARBA" id="ARBA00010982"/>
    </source>
</evidence>
<name>A0A2K9NS67_BACTC</name>
<dbReference type="GO" id="GO:0003988">
    <property type="term" value="F:acetyl-CoA C-acyltransferase activity"/>
    <property type="evidence" value="ECO:0007669"/>
    <property type="project" value="UniProtKB-ARBA"/>
</dbReference>
<dbReference type="InterPro" id="IPR020617">
    <property type="entry name" value="Thiolase_C"/>
</dbReference>
<sequence>MSMRDVYIVDGKRTPQAKAGLDLKDVQAPYLGAYLVKHLIDNTDIPTDQVDEVIFGNTGTPAKYPNVGRVIALEAGLDKKTSGYSVHRNCASGMEAVAQAYLKIASGRCDVIVAGGVESMSQMPLMYNKEMTELFAKLMKAKTMGEKLSAMSAFRPHYLTPIVAIEQGLTDPFCGLNMGQTAELLARELKITRQMQDEYANNSHAKAAQATKEGKFKDEILPITIGGSLNKLLTDDVGPRANSTVEGLGKMKPYFDKKSGTVTVGNSCPITDGGSALLFVSEEAVKKYNLKPIAKMTDYHFHGLEPERMGMGPLLAMDGVMKRTNLKLSDFDLFELNEAFAAQILAVGIGLKDKEVAARFGLDHAWGELDWSKVNVNGGGIALGHPVGSTGSRLVVTLIHELRRRKGKYGLASLCIGGGQGGAVVVENLVR</sequence>
<evidence type="ECO:0000256" key="2">
    <source>
        <dbReference type="ARBA" id="ARBA00022679"/>
    </source>
</evidence>
<dbReference type="AlphaFoldDB" id="A0A2K9NS67"/>
<protein>
    <submittedName>
        <fullName evidence="5">Acetyl-CoA C-acyltransferase</fullName>
    </submittedName>
</protein>
<organism evidence="5 6">
    <name type="scientific">Bacteriovorax stolpii</name>
    <name type="common">Bdellovibrio stolpii</name>
    <dbReference type="NCBI Taxonomy" id="960"/>
    <lineage>
        <taxon>Bacteria</taxon>
        <taxon>Pseudomonadati</taxon>
        <taxon>Bdellovibrionota</taxon>
        <taxon>Bacteriovoracia</taxon>
        <taxon>Bacteriovoracales</taxon>
        <taxon>Bacteriovoracaceae</taxon>
        <taxon>Bacteriovorax</taxon>
    </lineage>
</organism>
<dbReference type="InterPro" id="IPR020610">
    <property type="entry name" value="Thiolase_AS"/>
</dbReference>
<dbReference type="PANTHER" id="PTHR18919:SF107">
    <property type="entry name" value="ACETYL-COA ACETYLTRANSFERASE, CYTOSOLIC"/>
    <property type="match status" value="1"/>
</dbReference>
<dbReference type="NCBIfam" id="TIGR01930">
    <property type="entry name" value="AcCoA-C-Actrans"/>
    <property type="match status" value="1"/>
</dbReference>
<proteinExistence type="inferred from homology"/>
<dbReference type="PANTHER" id="PTHR18919">
    <property type="entry name" value="ACETYL-COA C-ACYLTRANSFERASE"/>
    <property type="match status" value="1"/>
</dbReference>
<dbReference type="InterPro" id="IPR016039">
    <property type="entry name" value="Thiolase-like"/>
</dbReference>